<evidence type="ECO:0000313" key="1">
    <source>
        <dbReference type="EMBL" id="MVA75148.1"/>
    </source>
</evidence>
<name>A0A6A9URF2_9ACTN</name>
<dbReference type="Gene3D" id="1.10.150.20">
    <property type="entry name" value="5' to 3' exonuclease, C-terminal subdomain"/>
    <property type="match status" value="1"/>
</dbReference>
<dbReference type="SUPFAM" id="SSF47789">
    <property type="entry name" value="C-terminal domain of RNA polymerase alpha subunit"/>
    <property type="match status" value="1"/>
</dbReference>
<organism evidence="1 2">
    <name type="scientific">Auraticoccus cholistanensis</name>
    <dbReference type="NCBI Taxonomy" id="2656650"/>
    <lineage>
        <taxon>Bacteria</taxon>
        <taxon>Bacillati</taxon>
        <taxon>Actinomycetota</taxon>
        <taxon>Actinomycetes</taxon>
        <taxon>Propionibacteriales</taxon>
        <taxon>Propionibacteriaceae</taxon>
        <taxon>Auraticoccus</taxon>
    </lineage>
</organism>
<keyword evidence="2" id="KW-1185">Reference proteome</keyword>
<sequence length="69" mass="7049">MAAPDPTTDGDLPPAMGRPALGALRAAGIRSLDEAAGWSDADLLRLHGLGPKALRVLRDALAARGAPPR</sequence>
<dbReference type="EMBL" id="WPCU01000004">
    <property type="protein sequence ID" value="MVA75148.1"/>
    <property type="molecule type" value="Genomic_DNA"/>
</dbReference>
<comment type="caution">
    <text evidence="1">The sequence shown here is derived from an EMBL/GenBank/DDBJ whole genome shotgun (WGS) entry which is preliminary data.</text>
</comment>
<dbReference type="Proteomes" id="UP000435304">
    <property type="component" value="Unassembled WGS sequence"/>
</dbReference>
<evidence type="ECO:0000313" key="2">
    <source>
        <dbReference type="Proteomes" id="UP000435304"/>
    </source>
</evidence>
<reference evidence="1 2" key="1">
    <citation type="submission" date="2019-12" db="EMBL/GenBank/DDBJ databases">
        <title>Auraticoccus cholistani sp. nov., an actinomycete isolated from soil of Cholistan desert.</title>
        <authorList>
            <person name="Cheema M.T."/>
        </authorList>
    </citation>
    <scope>NUCLEOTIDE SEQUENCE [LARGE SCALE GENOMIC DNA]</scope>
    <source>
        <strain evidence="1 2">F435</strain>
    </source>
</reference>
<dbReference type="RefSeq" id="WP_156608093.1">
    <property type="nucleotide sequence ID" value="NZ_WPCU01000004.1"/>
</dbReference>
<protein>
    <recommendedName>
        <fullName evidence="3">DNA-binding protein</fullName>
    </recommendedName>
</protein>
<gene>
    <name evidence="1" type="ORF">GC722_03760</name>
</gene>
<proteinExistence type="predicted"/>
<dbReference type="AlphaFoldDB" id="A0A6A9URF2"/>
<evidence type="ECO:0008006" key="3">
    <source>
        <dbReference type="Google" id="ProtNLM"/>
    </source>
</evidence>
<accession>A0A6A9URF2</accession>